<dbReference type="InterPro" id="IPR010559">
    <property type="entry name" value="Sig_transdc_His_kin_internal"/>
</dbReference>
<dbReference type="GO" id="GO:0016301">
    <property type="term" value="F:kinase activity"/>
    <property type="evidence" value="ECO:0007669"/>
    <property type="project" value="UniProtKB-KW"/>
</dbReference>
<accession>A0ABV3ZCK7</accession>
<comment type="caution">
    <text evidence="3">The sequence shown here is derived from an EMBL/GenBank/DDBJ whole genome shotgun (WGS) entry which is preliminary data.</text>
</comment>
<feature type="transmembrane region" description="Helical" evidence="1">
    <location>
        <begin position="81"/>
        <end position="101"/>
    </location>
</feature>
<evidence type="ECO:0000259" key="2">
    <source>
        <dbReference type="Pfam" id="PF06580"/>
    </source>
</evidence>
<keyword evidence="3" id="KW-0808">Transferase</keyword>
<feature type="transmembrane region" description="Helical" evidence="1">
    <location>
        <begin position="121"/>
        <end position="142"/>
    </location>
</feature>
<protein>
    <submittedName>
        <fullName evidence="3">Histidine kinase</fullName>
    </submittedName>
</protein>
<dbReference type="Pfam" id="PF06580">
    <property type="entry name" value="His_kinase"/>
    <property type="match status" value="1"/>
</dbReference>
<feature type="domain" description="Signal transduction histidine kinase internal region" evidence="2">
    <location>
        <begin position="163"/>
        <end position="240"/>
    </location>
</feature>
<keyword evidence="1" id="KW-0472">Membrane</keyword>
<organism evidence="3 4">
    <name type="scientific">Danxiaibacter flavus</name>
    <dbReference type="NCBI Taxonomy" id="3049108"/>
    <lineage>
        <taxon>Bacteria</taxon>
        <taxon>Pseudomonadati</taxon>
        <taxon>Bacteroidota</taxon>
        <taxon>Chitinophagia</taxon>
        <taxon>Chitinophagales</taxon>
        <taxon>Chitinophagaceae</taxon>
        <taxon>Danxiaibacter</taxon>
    </lineage>
</organism>
<dbReference type="PANTHER" id="PTHR34220:SF7">
    <property type="entry name" value="SENSOR HISTIDINE KINASE YPDA"/>
    <property type="match status" value="1"/>
</dbReference>
<feature type="transmembrane region" description="Helical" evidence="1">
    <location>
        <begin position="41"/>
        <end position="60"/>
    </location>
</feature>
<feature type="transmembrane region" description="Helical" evidence="1">
    <location>
        <begin position="12"/>
        <end position="29"/>
    </location>
</feature>
<evidence type="ECO:0000256" key="1">
    <source>
        <dbReference type="SAM" id="Phobius"/>
    </source>
</evidence>
<sequence>MKSWMKPSRVEWISFIVLMPVIDLLLNYLLFGERLWWEPDIWLYSGTLVFVQGFCSWYLHVLSMHWLRVKYPQLNQTTLRVAILVPLHISLIFLTFAMLFYGYDRYNFLGYKLNEDNLRLAFYMAIALTAIATTLWESEYSLKKYKESMKEKEQVQQLAIEQEFETLKNQVNPHFLFNCFNTLSSLITEDPGQADAFLNELSKVYRYLLNNIEEKLTTLEKELAFIESFFSLLKTRYGSAIELHVDVEAKYRHHLIPSLSLQLLIENAVKHNIISKHQPLEIEVFVEDEKLMVENNLQRKIIKAVSHNIGLKTIKAKYELLKKTGFSVMDDGERFKVALPLISLEKEESGQAMKHKLDKKKFNQVKM</sequence>
<dbReference type="EMBL" id="JAULBC010000001">
    <property type="protein sequence ID" value="MEX6686178.1"/>
    <property type="molecule type" value="Genomic_DNA"/>
</dbReference>
<name>A0ABV3ZCK7_9BACT</name>
<dbReference type="Proteomes" id="UP001560573">
    <property type="component" value="Unassembled WGS sequence"/>
</dbReference>
<dbReference type="RefSeq" id="WP_369327568.1">
    <property type="nucleotide sequence ID" value="NZ_JAULBC010000001.1"/>
</dbReference>
<dbReference type="PANTHER" id="PTHR34220">
    <property type="entry name" value="SENSOR HISTIDINE KINASE YPDA"/>
    <property type="match status" value="1"/>
</dbReference>
<keyword evidence="1" id="KW-0812">Transmembrane</keyword>
<keyword evidence="3" id="KW-0418">Kinase</keyword>
<proteinExistence type="predicted"/>
<dbReference type="InterPro" id="IPR050640">
    <property type="entry name" value="Bact_2-comp_sensor_kinase"/>
</dbReference>
<evidence type="ECO:0000313" key="3">
    <source>
        <dbReference type="EMBL" id="MEX6686178.1"/>
    </source>
</evidence>
<keyword evidence="1" id="KW-1133">Transmembrane helix</keyword>
<keyword evidence="4" id="KW-1185">Reference proteome</keyword>
<gene>
    <name evidence="3" type="ORF">QTN47_01660</name>
</gene>
<reference evidence="3 4" key="1">
    <citation type="submission" date="2023-07" db="EMBL/GenBank/DDBJ databases">
        <authorList>
            <person name="Lian W.-H."/>
        </authorList>
    </citation>
    <scope>NUCLEOTIDE SEQUENCE [LARGE SCALE GENOMIC DNA]</scope>
    <source>
        <strain evidence="3 4">SYSU DXS3180</strain>
    </source>
</reference>
<evidence type="ECO:0000313" key="4">
    <source>
        <dbReference type="Proteomes" id="UP001560573"/>
    </source>
</evidence>